<evidence type="ECO:0000313" key="1">
    <source>
        <dbReference type="EMBL" id="QJA66306.1"/>
    </source>
</evidence>
<dbReference type="Pfam" id="PF10983">
    <property type="entry name" value="DUF2793"/>
    <property type="match status" value="1"/>
</dbReference>
<dbReference type="EMBL" id="MT141553">
    <property type="protein sequence ID" value="QJA66306.1"/>
    <property type="molecule type" value="Genomic_DNA"/>
</dbReference>
<dbReference type="InterPro" id="IPR021251">
    <property type="entry name" value="DUF2793"/>
</dbReference>
<name>A0A6M3J8R6_9ZZZZ</name>
<accession>A0A6M3J8R6</accession>
<gene>
    <name evidence="1" type="ORF">MM415B00355_0006</name>
</gene>
<reference evidence="1" key="1">
    <citation type="submission" date="2020-03" db="EMBL/GenBank/DDBJ databases">
        <title>The deep terrestrial virosphere.</title>
        <authorList>
            <person name="Holmfeldt K."/>
            <person name="Nilsson E."/>
            <person name="Simone D."/>
            <person name="Lopez-Fernandez M."/>
            <person name="Wu X."/>
            <person name="de Brujin I."/>
            <person name="Lundin D."/>
            <person name="Andersson A."/>
            <person name="Bertilsson S."/>
            <person name="Dopson M."/>
        </authorList>
    </citation>
    <scope>NUCLEOTIDE SEQUENCE</scope>
    <source>
        <strain evidence="1">MM415B00355</strain>
    </source>
</reference>
<dbReference type="AlphaFoldDB" id="A0A6M3J8R6"/>
<organism evidence="1">
    <name type="scientific">viral metagenome</name>
    <dbReference type="NCBI Taxonomy" id="1070528"/>
    <lineage>
        <taxon>unclassified sequences</taxon>
        <taxon>metagenomes</taxon>
        <taxon>organismal metagenomes</taxon>
    </lineage>
</organism>
<protein>
    <submittedName>
        <fullName evidence="1">Uncharacterized protein</fullName>
    </submittedName>
</protein>
<sequence>MATQPILGGEMYVDGQNDGAQTINDHQNRSAHGPNLIVLDKTLATPPGSPSDGDAYVVASGGTGDWLGHDDEVAMYYSGWIFRAMPVGEVFSDLSLGTNGKVQVKSTTAPAYVDVVSF</sequence>
<proteinExistence type="predicted"/>